<dbReference type="RefSeq" id="WP_179530701.1">
    <property type="nucleotide sequence ID" value="NZ_BAAAPP010000009.1"/>
</dbReference>
<gene>
    <name evidence="1" type="ORF">BKA05_001286</name>
</gene>
<evidence type="ECO:0000313" key="2">
    <source>
        <dbReference type="Proteomes" id="UP000537326"/>
    </source>
</evidence>
<dbReference type="EMBL" id="JACBZI010000001">
    <property type="protein sequence ID" value="NYI09771.1"/>
    <property type="molecule type" value="Genomic_DNA"/>
</dbReference>
<sequence>MTTHQPVLRPLLALAVVLIGALVLTLAPLAPADAGKGKAMAEYAQTFRGNGTLHEGCRNYRYKYKITPPEDADTWALETFLTDRRGTTIASDGILKGAAKAKGTSRFRFCRENTVPGRFKLRGKFTYKVGFDTFDGWIEPTFFRLRAQ</sequence>
<proteinExistence type="predicted"/>
<dbReference type="AlphaFoldDB" id="A0A7Y9YCP4"/>
<dbReference type="Proteomes" id="UP000537326">
    <property type="component" value="Unassembled WGS sequence"/>
</dbReference>
<protein>
    <submittedName>
        <fullName evidence="1">Uncharacterized protein</fullName>
    </submittedName>
</protein>
<keyword evidence="2" id="KW-1185">Reference proteome</keyword>
<reference evidence="1 2" key="1">
    <citation type="submission" date="2020-07" db="EMBL/GenBank/DDBJ databases">
        <title>Sequencing the genomes of 1000 actinobacteria strains.</title>
        <authorList>
            <person name="Klenk H.-P."/>
        </authorList>
    </citation>
    <scope>NUCLEOTIDE SEQUENCE [LARGE SCALE GENOMIC DNA]</scope>
    <source>
        <strain evidence="1 2">DSM 18248</strain>
    </source>
</reference>
<comment type="caution">
    <text evidence="1">The sequence shown here is derived from an EMBL/GenBank/DDBJ whole genome shotgun (WGS) entry which is preliminary data.</text>
</comment>
<evidence type="ECO:0000313" key="1">
    <source>
        <dbReference type="EMBL" id="NYI09771.1"/>
    </source>
</evidence>
<organism evidence="1 2">
    <name type="scientific">Nocardioides marinus</name>
    <dbReference type="NCBI Taxonomy" id="374514"/>
    <lineage>
        <taxon>Bacteria</taxon>
        <taxon>Bacillati</taxon>
        <taxon>Actinomycetota</taxon>
        <taxon>Actinomycetes</taxon>
        <taxon>Propionibacteriales</taxon>
        <taxon>Nocardioidaceae</taxon>
        <taxon>Nocardioides</taxon>
    </lineage>
</organism>
<name>A0A7Y9YCP4_9ACTN</name>
<accession>A0A7Y9YCP4</accession>